<reference evidence="4 5" key="1">
    <citation type="submission" date="2023-01" db="EMBL/GenBank/DDBJ databases">
        <title>Psychrosphaera sp. nov., isolated from marine algae.</title>
        <authorList>
            <person name="Bayburt H."/>
            <person name="Choi B.J."/>
            <person name="Kim J.M."/>
            <person name="Choi D.G."/>
            <person name="Jeon C.O."/>
        </authorList>
    </citation>
    <scope>NUCLEOTIDE SEQUENCE [LARGE SCALE GENOMIC DNA]</scope>
    <source>
        <strain evidence="4 5">G1-22</strain>
    </source>
</reference>
<comment type="caution">
    <text evidence="4">The sequence shown here is derived from an EMBL/GenBank/DDBJ whole genome shotgun (WGS) entry which is preliminary data.</text>
</comment>
<dbReference type="InterPro" id="IPR027417">
    <property type="entry name" value="P-loop_NTPase"/>
</dbReference>
<dbReference type="EMBL" id="JAQOMS010000002">
    <property type="protein sequence ID" value="MDC2889698.1"/>
    <property type="molecule type" value="Genomic_DNA"/>
</dbReference>
<dbReference type="Gene3D" id="3.40.50.300">
    <property type="entry name" value="P-loop containing nucleotide triphosphate hydrolases"/>
    <property type="match status" value="1"/>
</dbReference>
<dbReference type="InterPro" id="IPR015854">
    <property type="entry name" value="ABC_transpr_LolD-like"/>
</dbReference>
<name>A0ABT5FDS7_9GAMM</name>
<dbReference type="PROSITE" id="PS00211">
    <property type="entry name" value="ABC_TRANSPORTER_1"/>
    <property type="match status" value="1"/>
</dbReference>
<evidence type="ECO:0000313" key="5">
    <source>
        <dbReference type="Proteomes" id="UP001528411"/>
    </source>
</evidence>
<evidence type="ECO:0000313" key="4">
    <source>
        <dbReference type="EMBL" id="MDC2889698.1"/>
    </source>
</evidence>
<keyword evidence="5" id="KW-1185">Reference proteome</keyword>
<evidence type="ECO:0000256" key="1">
    <source>
        <dbReference type="ARBA" id="ARBA00022741"/>
    </source>
</evidence>
<dbReference type="PROSITE" id="PS50893">
    <property type="entry name" value="ABC_TRANSPORTER_2"/>
    <property type="match status" value="1"/>
</dbReference>
<sequence>MQNVSHNRGDVKLLRNVSFNVESGESIVISAPSGNGKSLLFSILCGLIQPDKGRVLVDEQAIYSMNQQQNQHFRKCFSTIFQRPALISNLSLLENFLLPLNLHYPYLSREDKLAKINHLTELVGITKFLSQRMDALSVGQAALAGFVRGMLLEPKCLIWDAPLVEIDQRYEDVVKSLLSDLKRAGSTIILLSNNDELIVEFATRHFILSEGILRQHDVK</sequence>
<evidence type="ECO:0000259" key="3">
    <source>
        <dbReference type="PROSITE" id="PS50893"/>
    </source>
</evidence>
<feature type="domain" description="ABC transporter" evidence="3">
    <location>
        <begin position="1"/>
        <end position="218"/>
    </location>
</feature>
<keyword evidence="1" id="KW-0547">Nucleotide-binding</keyword>
<dbReference type="SUPFAM" id="SSF52540">
    <property type="entry name" value="P-loop containing nucleoside triphosphate hydrolases"/>
    <property type="match status" value="1"/>
</dbReference>
<evidence type="ECO:0000256" key="2">
    <source>
        <dbReference type="ARBA" id="ARBA00022840"/>
    </source>
</evidence>
<gene>
    <name evidence="4" type="ORF">PN838_14065</name>
</gene>
<dbReference type="RefSeq" id="WP_272182603.1">
    <property type="nucleotide sequence ID" value="NZ_JAQOMS010000002.1"/>
</dbReference>
<dbReference type="GO" id="GO:0005524">
    <property type="term" value="F:ATP binding"/>
    <property type="evidence" value="ECO:0007669"/>
    <property type="project" value="UniProtKB-KW"/>
</dbReference>
<dbReference type="InterPro" id="IPR003439">
    <property type="entry name" value="ABC_transporter-like_ATP-bd"/>
</dbReference>
<proteinExistence type="predicted"/>
<dbReference type="Pfam" id="PF00005">
    <property type="entry name" value="ABC_tran"/>
    <property type="match status" value="1"/>
</dbReference>
<organism evidence="4 5">
    <name type="scientific">Psychrosphaera algicola</name>
    <dbReference type="NCBI Taxonomy" id="3023714"/>
    <lineage>
        <taxon>Bacteria</taxon>
        <taxon>Pseudomonadati</taxon>
        <taxon>Pseudomonadota</taxon>
        <taxon>Gammaproteobacteria</taxon>
        <taxon>Alteromonadales</taxon>
        <taxon>Pseudoalteromonadaceae</taxon>
        <taxon>Psychrosphaera</taxon>
    </lineage>
</organism>
<dbReference type="Proteomes" id="UP001528411">
    <property type="component" value="Unassembled WGS sequence"/>
</dbReference>
<dbReference type="PANTHER" id="PTHR24220">
    <property type="entry name" value="IMPORT ATP-BINDING PROTEIN"/>
    <property type="match status" value="1"/>
</dbReference>
<accession>A0ABT5FDS7</accession>
<keyword evidence="2 4" id="KW-0067">ATP-binding</keyword>
<dbReference type="InterPro" id="IPR017871">
    <property type="entry name" value="ABC_transporter-like_CS"/>
</dbReference>
<protein>
    <submittedName>
        <fullName evidence="4">ATP-binding cassette domain-containing protein</fullName>
    </submittedName>
</protein>